<proteinExistence type="inferred from homology"/>
<dbReference type="InterPro" id="IPR050423">
    <property type="entry name" value="UPF0337_stress_rsp"/>
</dbReference>
<dbReference type="RefSeq" id="WP_146446153.1">
    <property type="nucleotide sequence ID" value="NZ_SJPR01000005.1"/>
</dbReference>
<sequence length="67" mass="7633">MNWDQIEGKWTQTKGQVKEQWGKLTDDDLTTIGGKRDQLVGKVQERYGVAREAAEKQVAEFETSCNC</sequence>
<name>A0A5C6A7N6_9BACT</name>
<dbReference type="PANTHER" id="PTHR34977:SF1">
    <property type="entry name" value="UPF0337 PROTEIN YJBJ"/>
    <property type="match status" value="1"/>
</dbReference>
<comment type="caution">
    <text evidence="3">The sequence shown here is derived from an EMBL/GenBank/DDBJ whole genome shotgun (WGS) entry which is preliminary data.</text>
</comment>
<keyword evidence="4" id="KW-1185">Reference proteome</keyword>
<dbReference type="PANTHER" id="PTHR34977">
    <property type="entry name" value="UPF0337 PROTEIN YJBJ"/>
    <property type="match status" value="1"/>
</dbReference>
<reference evidence="3 4" key="1">
    <citation type="submission" date="2019-02" db="EMBL/GenBank/DDBJ databases">
        <title>Deep-cultivation of Planctomycetes and their phenomic and genomic characterization uncovers novel biology.</title>
        <authorList>
            <person name="Wiegand S."/>
            <person name="Jogler M."/>
            <person name="Boedeker C."/>
            <person name="Pinto D."/>
            <person name="Vollmers J."/>
            <person name="Rivas-Marin E."/>
            <person name="Kohn T."/>
            <person name="Peeters S.H."/>
            <person name="Heuer A."/>
            <person name="Rast P."/>
            <person name="Oberbeckmann S."/>
            <person name="Bunk B."/>
            <person name="Jeske O."/>
            <person name="Meyerdierks A."/>
            <person name="Storesund J.E."/>
            <person name="Kallscheuer N."/>
            <person name="Luecker S."/>
            <person name="Lage O.M."/>
            <person name="Pohl T."/>
            <person name="Merkel B.J."/>
            <person name="Hornburger P."/>
            <person name="Mueller R.-W."/>
            <person name="Bruemmer F."/>
            <person name="Labrenz M."/>
            <person name="Spormann A.M."/>
            <person name="Op Den Camp H."/>
            <person name="Overmann J."/>
            <person name="Amann R."/>
            <person name="Jetten M.S.M."/>
            <person name="Mascher T."/>
            <person name="Medema M.H."/>
            <person name="Devos D.P."/>
            <person name="Kaster A.-K."/>
            <person name="Ovreas L."/>
            <person name="Rohde M."/>
            <person name="Galperin M.Y."/>
            <person name="Jogler C."/>
        </authorList>
    </citation>
    <scope>NUCLEOTIDE SEQUENCE [LARGE SCALE GENOMIC DNA]</scope>
    <source>
        <strain evidence="3 4">Pla108</strain>
    </source>
</reference>
<organism evidence="3 4">
    <name type="scientific">Botrimarina colliarenosi</name>
    <dbReference type="NCBI Taxonomy" id="2528001"/>
    <lineage>
        <taxon>Bacteria</taxon>
        <taxon>Pseudomonadati</taxon>
        <taxon>Planctomycetota</taxon>
        <taxon>Planctomycetia</taxon>
        <taxon>Pirellulales</taxon>
        <taxon>Lacipirellulaceae</taxon>
        <taxon>Botrimarina</taxon>
    </lineage>
</organism>
<dbReference type="SUPFAM" id="SSF69047">
    <property type="entry name" value="Hypothetical protein YjbJ"/>
    <property type="match status" value="1"/>
</dbReference>
<dbReference type="OrthoDB" id="9796058at2"/>
<feature type="domain" description="CsbD-like" evidence="2">
    <location>
        <begin position="4"/>
        <end position="56"/>
    </location>
</feature>
<dbReference type="InterPro" id="IPR008462">
    <property type="entry name" value="CsbD"/>
</dbReference>
<evidence type="ECO:0000259" key="2">
    <source>
        <dbReference type="Pfam" id="PF05532"/>
    </source>
</evidence>
<protein>
    <recommendedName>
        <fullName evidence="2">CsbD-like domain-containing protein</fullName>
    </recommendedName>
</protein>
<dbReference type="InterPro" id="IPR026042">
    <property type="entry name" value="YjbJ"/>
</dbReference>
<dbReference type="AlphaFoldDB" id="A0A5C6A7N6"/>
<evidence type="ECO:0000313" key="4">
    <source>
        <dbReference type="Proteomes" id="UP000317421"/>
    </source>
</evidence>
<accession>A0A5C6A7N6</accession>
<dbReference type="EMBL" id="SJPR01000005">
    <property type="protein sequence ID" value="TWT95308.1"/>
    <property type="molecule type" value="Genomic_DNA"/>
</dbReference>
<evidence type="ECO:0000313" key="3">
    <source>
        <dbReference type="EMBL" id="TWT95308.1"/>
    </source>
</evidence>
<dbReference type="Pfam" id="PF05532">
    <property type="entry name" value="CsbD"/>
    <property type="match status" value="1"/>
</dbReference>
<dbReference type="PIRSF" id="PIRSF039008">
    <property type="entry name" value="YjbJ"/>
    <property type="match status" value="1"/>
</dbReference>
<comment type="similarity">
    <text evidence="1">Belongs to the UPF0337 (CsbD) family.</text>
</comment>
<dbReference type="Gene3D" id="1.10.1470.10">
    <property type="entry name" value="YjbJ"/>
    <property type="match status" value="1"/>
</dbReference>
<dbReference type="InterPro" id="IPR036629">
    <property type="entry name" value="YjbJ_sf"/>
</dbReference>
<gene>
    <name evidence="3" type="ORF">Pla108_34530</name>
</gene>
<evidence type="ECO:0000256" key="1">
    <source>
        <dbReference type="ARBA" id="ARBA00009129"/>
    </source>
</evidence>
<dbReference type="Proteomes" id="UP000317421">
    <property type="component" value="Unassembled WGS sequence"/>
</dbReference>